<organism evidence="1 2">
    <name type="scientific">Caerostris extrusa</name>
    <name type="common">Bark spider</name>
    <name type="synonym">Caerostris bankana</name>
    <dbReference type="NCBI Taxonomy" id="172846"/>
    <lineage>
        <taxon>Eukaryota</taxon>
        <taxon>Metazoa</taxon>
        <taxon>Ecdysozoa</taxon>
        <taxon>Arthropoda</taxon>
        <taxon>Chelicerata</taxon>
        <taxon>Arachnida</taxon>
        <taxon>Araneae</taxon>
        <taxon>Araneomorphae</taxon>
        <taxon>Entelegynae</taxon>
        <taxon>Araneoidea</taxon>
        <taxon>Araneidae</taxon>
        <taxon>Caerostris</taxon>
    </lineage>
</organism>
<protein>
    <submittedName>
        <fullName evidence="1">Uncharacterized protein</fullName>
    </submittedName>
</protein>
<reference evidence="1 2" key="1">
    <citation type="submission" date="2021-06" db="EMBL/GenBank/DDBJ databases">
        <title>Caerostris extrusa draft genome.</title>
        <authorList>
            <person name="Kono N."/>
            <person name="Arakawa K."/>
        </authorList>
    </citation>
    <scope>NUCLEOTIDE SEQUENCE [LARGE SCALE GENOMIC DNA]</scope>
</reference>
<name>A0AAV4VFK6_CAEEX</name>
<accession>A0AAV4VFK6</accession>
<dbReference type="AlphaFoldDB" id="A0AAV4VFK6"/>
<sequence>MILSDSSRLSFASSFPQGTARILSRLNESRQLFVQLSEVVSFVCDWAQIVCAVCSKAEQTVASIRQPCSVIKGVNTCGTNGFISSPQDPRIKEDLRLLKYPNPTTLLVSEIFKSITA</sequence>
<evidence type="ECO:0000313" key="1">
    <source>
        <dbReference type="EMBL" id="GIY68669.1"/>
    </source>
</evidence>
<gene>
    <name evidence="1" type="ORF">CEXT_255121</name>
</gene>
<evidence type="ECO:0000313" key="2">
    <source>
        <dbReference type="Proteomes" id="UP001054945"/>
    </source>
</evidence>
<dbReference type="Proteomes" id="UP001054945">
    <property type="component" value="Unassembled WGS sequence"/>
</dbReference>
<dbReference type="EMBL" id="BPLR01014419">
    <property type="protein sequence ID" value="GIY68669.1"/>
    <property type="molecule type" value="Genomic_DNA"/>
</dbReference>
<keyword evidence="2" id="KW-1185">Reference proteome</keyword>
<proteinExistence type="predicted"/>
<comment type="caution">
    <text evidence="1">The sequence shown here is derived from an EMBL/GenBank/DDBJ whole genome shotgun (WGS) entry which is preliminary data.</text>
</comment>